<feature type="non-terminal residue" evidence="2">
    <location>
        <position position="1"/>
    </location>
</feature>
<organism evidence="2 3">
    <name type="scientific">Mucuna pruriens</name>
    <name type="common">Velvet bean</name>
    <name type="synonym">Dolichos pruriens</name>
    <dbReference type="NCBI Taxonomy" id="157652"/>
    <lineage>
        <taxon>Eukaryota</taxon>
        <taxon>Viridiplantae</taxon>
        <taxon>Streptophyta</taxon>
        <taxon>Embryophyta</taxon>
        <taxon>Tracheophyta</taxon>
        <taxon>Spermatophyta</taxon>
        <taxon>Magnoliopsida</taxon>
        <taxon>eudicotyledons</taxon>
        <taxon>Gunneridae</taxon>
        <taxon>Pentapetalae</taxon>
        <taxon>rosids</taxon>
        <taxon>fabids</taxon>
        <taxon>Fabales</taxon>
        <taxon>Fabaceae</taxon>
        <taxon>Papilionoideae</taxon>
        <taxon>50 kb inversion clade</taxon>
        <taxon>NPAAA clade</taxon>
        <taxon>indigoferoid/millettioid clade</taxon>
        <taxon>Phaseoleae</taxon>
        <taxon>Mucuna</taxon>
    </lineage>
</organism>
<dbReference type="Gene3D" id="3.30.420.10">
    <property type="entry name" value="Ribonuclease H-like superfamily/Ribonuclease H"/>
    <property type="match status" value="1"/>
</dbReference>
<protein>
    <submittedName>
        <fullName evidence="2">Pro-Pol polyprotein</fullName>
    </submittedName>
</protein>
<gene>
    <name evidence="2" type="primary">pol</name>
    <name evidence="2" type="ORF">CR513_48886</name>
</gene>
<dbReference type="InterPro" id="IPR052160">
    <property type="entry name" value="Gypsy_RT_Integrase-like"/>
</dbReference>
<dbReference type="AlphaFoldDB" id="A0A371F0A6"/>
<accession>A0A371F0A6</accession>
<keyword evidence="3" id="KW-1185">Reference proteome</keyword>
<reference evidence="2" key="1">
    <citation type="submission" date="2018-05" db="EMBL/GenBank/DDBJ databases">
        <title>Draft genome of Mucuna pruriens seed.</title>
        <authorList>
            <person name="Nnadi N.E."/>
            <person name="Vos R."/>
            <person name="Hasami M.H."/>
            <person name="Devisetty U.K."/>
            <person name="Aguiy J.C."/>
        </authorList>
    </citation>
    <scope>NUCLEOTIDE SEQUENCE [LARGE SCALE GENOMIC DNA]</scope>
    <source>
        <strain evidence="2">JCA_2017</strain>
    </source>
</reference>
<dbReference type="EMBL" id="QJKJ01011229">
    <property type="protein sequence ID" value="RDX71722.1"/>
    <property type="molecule type" value="Genomic_DNA"/>
</dbReference>
<proteinExistence type="predicted"/>
<dbReference type="PANTHER" id="PTHR47266">
    <property type="entry name" value="ENDONUCLEASE-RELATED"/>
    <property type="match status" value="1"/>
</dbReference>
<dbReference type="InterPro" id="IPR012337">
    <property type="entry name" value="RNaseH-like_sf"/>
</dbReference>
<evidence type="ECO:0000259" key="1">
    <source>
        <dbReference type="PROSITE" id="PS50994"/>
    </source>
</evidence>
<feature type="domain" description="Integrase catalytic" evidence="1">
    <location>
        <begin position="9"/>
        <end position="140"/>
    </location>
</feature>
<dbReference type="GO" id="GO:0003676">
    <property type="term" value="F:nucleic acid binding"/>
    <property type="evidence" value="ECO:0007669"/>
    <property type="project" value="InterPro"/>
</dbReference>
<dbReference type="InterPro" id="IPR036397">
    <property type="entry name" value="RNaseH_sf"/>
</dbReference>
<evidence type="ECO:0000313" key="3">
    <source>
        <dbReference type="Proteomes" id="UP000257109"/>
    </source>
</evidence>
<dbReference type="OrthoDB" id="6431748at2759"/>
<dbReference type="Proteomes" id="UP000257109">
    <property type="component" value="Unassembled WGS sequence"/>
</dbReference>
<dbReference type="PROSITE" id="PS50994">
    <property type="entry name" value="INTEGRASE"/>
    <property type="match status" value="1"/>
</dbReference>
<dbReference type="InterPro" id="IPR001584">
    <property type="entry name" value="Integrase_cat-core"/>
</dbReference>
<dbReference type="GO" id="GO:0015074">
    <property type="term" value="P:DNA integration"/>
    <property type="evidence" value="ECO:0007669"/>
    <property type="project" value="InterPro"/>
</dbReference>
<dbReference type="SUPFAM" id="SSF53098">
    <property type="entry name" value="Ribonuclease H-like"/>
    <property type="match status" value="1"/>
</dbReference>
<name>A0A371F0A6_MUCPR</name>
<comment type="caution">
    <text evidence="2">The sequence shown here is derived from an EMBL/GenBank/DDBJ whole genome shotgun (WGS) entry which is preliminary data.</text>
</comment>
<evidence type="ECO:0000313" key="2">
    <source>
        <dbReference type="EMBL" id="RDX71722.1"/>
    </source>
</evidence>
<sequence>MAIDRQHKMPQQPILFYEVFDMWGIDFMGPFPISKGNSYILLAVDYVSRWVEVKATKTNDEKIWVPRALISDQGSHHYNKTMSTLLEKYGVTHRVAIAYYPHTNNQVEVFNIEIKKLLQKNGDSQQERLEHTSGRRPMGL</sequence>